<feature type="repeat" description="ANK" evidence="3">
    <location>
        <begin position="172"/>
        <end position="205"/>
    </location>
</feature>
<dbReference type="PROSITE" id="PS50088">
    <property type="entry name" value="ANK_REPEAT"/>
    <property type="match status" value="3"/>
</dbReference>
<accession>A0A8J2S9Z3</accession>
<dbReference type="Pfam" id="PF13637">
    <property type="entry name" value="Ank_4"/>
    <property type="match status" value="1"/>
</dbReference>
<keyword evidence="2 3" id="KW-0040">ANK repeat</keyword>
<dbReference type="OrthoDB" id="539213at2759"/>
<dbReference type="PROSITE" id="PS50297">
    <property type="entry name" value="ANK_REP_REGION"/>
    <property type="match status" value="1"/>
</dbReference>
<dbReference type="PANTHER" id="PTHR24189">
    <property type="entry name" value="MYOTROPHIN"/>
    <property type="match status" value="1"/>
</dbReference>
<dbReference type="SUPFAM" id="SSF48403">
    <property type="entry name" value="Ankyrin repeat"/>
    <property type="match status" value="1"/>
</dbReference>
<dbReference type="InterPro" id="IPR002110">
    <property type="entry name" value="Ankyrin_rpt"/>
</dbReference>
<evidence type="ECO:0000313" key="5">
    <source>
        <dbReference type="Proteomes" id="UP000789595"/>
    </source>
</evidence>
<evidence type="ECO:0000256" key="3">
    <source>
        <dbReference type="PROSITE-ProRule" id="PRU00023"/>
    </source>
</evidence>
<dbReference type="AlphaFoldDB" id="A0A8J2S9Z3"/>
<keyword evidence="5" id="KW-1185">Reference proteome</keyword>
<gene>
    <name evidence="4" type="ORF">PECAL_1P27090</name>
</gene>
<feature type="repeat" description="ANK" evidence="3">
    <location>
        <begin position="119"/>
        <end position="151"/>
    </location>
</feature>
<reference evidence="4" key="1">
    <citation type="submission" date="2021-11" db="EMBL/GenBank/DDBJ databases">
        <authorList>
            <consortium name="Genoscope - CEA"/>
            <person name="William W."/>
        </authorList>
    </citation>
    <scope>NUCLEOTIDE SEQUENCE</scope>
</reference>
<evidence type="ECO:0000313" key="4">
    <source>
        <dbReference type="EMBL" id="CAH0366231.1"/>
    </source>
</evidence>
<dbReference type="InterPro" id="IPR050745">
    <property type="entry name" value="Multifunctional_regulatory"/>
</dbReference>
<sequence length="368" mass="41044">MEEIREAVDTDNLAVLRDIETEQVNAPFDVLDEHGYAPYNRSYRNVLDYAIRKFGGSATPAVVAVLLDKGAAIPAGLLTTVAGEASYRHAKDASLADESLDILRLLIEHGADVNYRDEEGMTALHAAASYHTPAFAAALLSAGADANAYRTIVQQAVRDEFSDFEDEEDEMNPPTPLMAAAKASVSWEVVRLLLSRGADFKRTDRAGRTAYSFAIEAVEGERYDRHVFSEPLDPDDWYYIAEGQARLAGEGERTIDLLHDVRRARSWTRYSNVPRLALLVLQKLCWRRRAAAPPGLLARLFPQEPQGRRRKRRTVEAPAIEELEATSGCKVTRPRTRTIADAAAPLVLPDELFWKCLSFWRSARDPDC</sequence>
<proteinExistence type="predicted"/>
<dbReference type="EMBL" id="CAKKNE010000001">
    <property type="protein sequence ID" value="CAH0366231.1"/>
    <property type="molecule type" value="Genomic_DNA"/>
</dbReference>
<evidence type="ECO:0000256" key="2">
    <source>
        <dbReference type="ARBA" id="ARBA00023043"/>
    </source>
</evidence>
<dbReference type="InterPro" id="IPR036770">
    <property type="entry name" value="Ankyrin_rpt-contain_sf"/>
</dbReference>
<feature type="repeat" description="ANK" evidence="3">
    <location>
        <begin position="82"/>
        <end position="118"/>
    </location>
</feature>
<dbReference type="Proteomes" id="UP000789595">
    <property type="component" value="Unassembled WGS sequence"/>
</dbReference>
<evidence type="ECO:0000256" key="1">
    <source>
        <dbReference type="ARBA" id="ARBA00022737"/>
    </source>
</evidence>
<keyword evidence="1" id="KW-0677">Repeat</keyword>
<protein>
    <submittedName>
        <fullName evidence="4">Uncharacterized protein</fullName>
    </submittedName>
</protein>
<organism evidence="4 5">
    <name type="scientific">Pelagomonas calceolata</name>
    <dbReference type="NCBI Taxonomy" id="35677"/>
    <lineage>
        <taxon>Eukaryota</taxon>
        <taxon>Sar</taxon>
        <taxon>Stramenopiles</taxon>
        <taxon>Ochrophyta</taxon>
        <taxon>Pelagophyceae</taxon>
        <taxon>Pelagomonadales</taxon>
        <taxon>Pelagomonadaceae</taxon>
        <taxon>Pelagomonas</taxon>
    </lineage>
</organism>
<dbReference type="SMART" id="SM00248">
    <property type="entry name" value="ANK"/>
    <property type="match status" value="4"/>
</dbReference>
<dbReference type="Pfam" id="PF00023">
    <property type="entry name" value="Ank"/>
    <property type="match status" value="1"/>
</dbReference>
<dbReference type="PANTHER" id="PTHR24189:SF50">
    <property type="entry name" value="ANKYRIN REPEAT AND SOCS BOX PROTEIN 2"/>
    <property type="match status" value="1"/>
</dbReference>
<comment type="caution">
    <text evidence="4">The sequence shown here is derived from an EMBL/GenBank/DDBJ whole genome shotgun (WGS) entry which is preliminary data.</text>
</comment>
<name>A0A8J2S9Z3_9STRA</name>
<dbReference type="Gene3D" id="1.25.40.20">
    <property type="entry name" value="Ankyrin repeat-containing domain"/>
    <property type="match status" value="1"/>
</dbReference>